<gene>
    <name evidence="1" type="ORF">FSB_LOCUS8631</name>
</gene>
<organism evidence="1">
    <name type="scientific">Fagus sylvatica</name>
    <name type="common">Beechnut</name>
    <dbReference type="NCBI Taxonomy" id="28930"/>
    <lineage>
        <taxon>Eukaryota</taxon>
        <taxon>Viridiplantae</taxon>
        <taxon>Streptophyta</taxon>
        <taxon>Embryophyta</taxon>
        <taxon>Tracheophyta</taxon>
        <taxon>Spermatophyta</taxon>
        <taxon>Magnoliopsida</taxon>
        <taxon>eudicotyledons</taxon>
        <taxon>Gunneridae</taxon>
        <taxon>Pentapetalae</taxon>
        <taxon>rosids</taxon>
        <taxon>fabids</taxon>
        <taxon>Fagales</taxon>
        <taxon>Fagaceae</taxon>
        <taxon>Fagus</taxon>
    </lineage>
</organism>
<dbReference type="EMBL" id="OIVN01000469">
    <property type="protein sequence ID" value="SPC80749.1"/>
    <property type="molecule type" value="Genomic_DNA"/>
</dbReference>
<reference evidence="1" key="1">
    <citation type="submission" date="2018-02" db="EMBL/GenBank/DDBJ databases">
        <authorList>
            <person name="Cohen D.B."/>
            <person name="Kent A.D."/>
        </authorList>
    </citation>
    <scope>NUCLEOTIDE SEQUENCE</scope>
</reference>
<accession>A0A2N9F1K4</accession>
<evidence type="ECO:0000313" key="1">
    <source>
        <dbReference type="EMBL" id="SPC80749.1"/>
    </source>
</evidence>
<proteinExistence type="predicted"/>
<protein>
    <submittedName>
        <fullName evidence="1">Uncharacterized protein</fullName>
    </submittedName>
</protein>
<name>A0A2N9F1K4_FAGSY</name>
<sequence>MTREEVKASRSRSLMAQTLDIGGSRSRRMTQCKVPMEVFMDERARHVVPMDGVHEDHMDMDVQVFMDERARHVVPMDGVHEDHMDMDVQVFMDERARLARGSHGWRTRGSHGHKCTGFPWMVYTRITWTWMYRFSWMNHADPMDGVHEDHMDGVHEDHMDMDVQVFMDEHARLARGSHECACTRFPWMAYERSKDDALQEEKRPIGKGKLGGLVRDPNRECEVPLDIDVQVFIDERARLARGSHGRACMRFSWMTYERSMDDALQEEKRPIGKGKLGGLVRDPMREVEAYGIVTHMLLQVLHVGFLKKLVLTLAEVDIQECCLSEPQNAKERREREKLSRQFLYKMNEESNTKVCYVLSAKCAEKHQEKAVETAEESKNVVQGESYVGGRVLQLCAAQKCCREQQRVSSGSATQEEE</sequence>
<dbReference type="AlphaFoldDB" id="A0A2N9F1K4"/>